<dbReference type="GeneID" id="81356744"/>
<dbReference type="Proteomes" id="UP001149074">
    <property type="component" value="Unassembled WGS sequence"/>
</dbReference>
<feature type="signal peptide" evidence="1">
    <location>
        <begin position="1"/>
        <end position="17"/>
    </location>
</feature>
<dbReference type="RefSeq" id="XP_056473924.1">
    <property type="nucleotide sequence ID" value="XM_056617765.1"/>
</dbReference>
<proteinExistence type="predicted"/>
<keyword evidence="1" id="KW-0732">Signal</keyword>
<dbReference type="OrthoDB" id="4416590at2759"/>
<sequence length="156" mass="16740">MNLTITSILLAASLAIAAPSTTKRESHSLQITDFNASGSKGGAGASMHFVVTDANYPDDTPTDCNLLWIYGESPNGRARCNNGKYKINFPDGVKDLHKFTLELVRQPEPIGERGQVVLDSSVGGPGVGWSCVDNPNETVLVRCNYAGTLEFPVSWP</sequence>
<protein>
    <recommendedName>
        <fullName evidence="4">AA1-like domain-containing protein</fullName>
    </recommendedName>
</protein>
<evidence type="ECO:0000313" key="2">
    <source>
        <dbReference type="EMBL" id="KAJ5098270.1"/>
    </source>
</evidence>
<reference evidence="2" key="1">
    <citation type="submission" date="2022-11" db="EMBL/GenBank/DDBJ databases">
        <authorList>
            <person name="Petersen C."/>
        </authorList>
    </citation>
    <scope>NUCLEOTIDE SEQUENCE</scope>
    <source>
        <strain evidence="2">IBT 30761</strain>
    </source>
</reference>
<evidence type="ECO:0000256" key="1">
    <source>
        <dbReference type="SAM" id="SignalP"/>
    </source>
</evidence>
<dbReference type="AlphaFoldDB" id="A0A9W9FDK9"/>
<comment type="caution">
    <text evidence="2">The sequence shown here is derived from an EMBL/GenBank/DDBJ whole genome shotgun (WGS) entry which is preliminary data.</text>
</comment>
<name>A0A9W9FDK9_9EURO</name>
<accession>A0A9W9FDK9</accession>
<reference evidence="2" key="2">
    <citation type="journal article" date="2023" name="IMA Fungus">
        <title>Comparative genomic study of the Penicillium genus elucidates a diverse pangenome and 15 lateral gene transfer events.</title>
        <authorList>
            <person name="Petersen C."/>
            <person name="Sorensen T."/>
            <person name="Nielsen M.R."/>
            <person name="Sondergaard T.E."/>
            <person name="Sorensen J.L."/>
            <person name="Fitzpatrick D.A."/>
            <person name="Frisvad J.C."/>
            <person name="Nielsen K.L."/>
        </authorList>
    </citation>
    <scope>NUCLEOTIDE SEQUENCE</scope>
    <source>
        <strain evidence="2">IBT 30761</strain>
    </source>
</reference>
<gene>
    <name evidence="2" type="ORF">N7532_005271</name>
</gene>
<keyword evidence="3" id="KW-1185">Reference proteome</keyword>
<organism evidence="2 3">
    <name type="scientific">Penicillium argentinense</name>
    <dbReference type="NCBI Taxonomy" id="1131581"/>
    <lineage>
        <taxon>Eukaryota</taxon>
        <taxon>Fungi</taxon>
        <taxon>Dikarya</taxon>
        <taxon>Ascomycota</taxon>
        <taxon>Pezizomycotina</taxon>
        <taxon>Eurotiomycetes</taxon>
        <taxon>Eurotiomycetidae</taxon>
        <taxon>Eurotiales</taxon>
        <taxon>Aspergillaceae</taxon>
        <taxon>Penicillium</taxon>
    </lineage>
</organism>
<evidence type="ECO:0000313" key="3">
    <source>
        <dbReference type="Proteomes" id="UP001149074"/>
    </source>
</evidence>
<evidence type="ECO:0008006" key="4">
    <source>
        <dbReference type="Google" id="ProtNLM"/>
    </source>
</evidence>
<feature type="chain" id="PRO_5040746366" description="AA1-like domain-containing protein" evidence="1">
    <location>
        <begin position="18"/>
        <end position="156"/>
    </location>
</feature>
<dbReference type="EMBL" id="JAPQKI010000005">
    <property type="protein sequence ID" value="KAJ5098270.1"/>
    <property type="molecule type" value="Genomic_DNA"/>
</dbReference>